<feature type="domain" description="PNPLA" evidence="6">
    <location>
        <begin position="23"/>
        <end position="230"/>
    </location>
</feature>
<dbReference type="Pfam" id="PF01734">
    <property type="entry name" value="Patatin"/>
    <property type="match status" value="1"/>
</dbReference>
<dbReference type="EMBL" id="JAZDWU010000007">
    <property type="protein sequence ID" value="KAK9996772.1"/>
    <property type="molecule type" value="Genomic_DNA"/>
</dbReference>
<keyword evidence="4 5" id="KW-0378">Hydrolase</keyword>
<dbReference type="Proteomes" id="UP001459277">
    <property type="component" value="Unassembled WGS sequence"/>
</dbReference>
<evidence type="ECO:0000259" key="6">
    <source>
        <dbReference type="PROSITE" id="PS51635"/>
    </source>
</evidence>
<comment type="function">
    <text evidence="5">Lipolytic acyl hydrolase (LAH).</text>
</comment>
<evidence type="ECO:0000256" key="2">
    <source>
        <dbReference type="ARBA" id="ARBA00022963"/>
    </source>
</evidence>
<comment type="domain">
    <text evidence="5">The nitrogen atoms of the two glycine residues in the GGXR motif define the oxyanion hole, and stabilize the oxyanion that forms during the nucleophilic attack by the catalytic serine during substrate cleavage.</text>
</comment>
<evidence type="ECO:0000256" key="1">
    <source>
        <dbReference type="ARBA" id="ARBA00010240"/>
    </source>
</evidence>
<feature type="short sequence motif" description="GXGXXG" evidence="4">
    <location>
        <begin position="27"/>
        <end position="32"/>
    </location>
</feature>
<proteinExistence type="inferred from homology"/>
<dbReference type="SUPFAM" id="SSF52151">
    <property type="entry name" value="FabD/lysophospholipase-like"/>
    <property type="match status" value="1"/>
</dbReference>
<evidence type="ECO:0000313" key="8">
    <source>
        <dbReference type="Proteomes" id="UP001459277"/>
    </source>
</evidence>
<dbReference type="Gene3D" id="3.40.1090.10">
    <property type="entry name" value="Cytosolic phospholipase A2 catalytic domain"/>
    <property type="match status" value="1"/>
</dbReference>
<dbReference type="GO" id="GO:0016042">
    <property type="term" value="P:lipid catabolic process"/>
    <property type="evidence" value="ECO:0007669"/>
    <property type="project" value="UniProtKB-UniRule"/>
</dbReference>
<dbReference type="GO" id="GO:0004620">
    <property type="term" value="F:phospholipase activity"/>
    <property type="evidence" value="ECO:0007669"/>
    <property type="project" value="TreeGrafter"/>
</dbReference>
<keyword evidence="2 4" id="KW-0442">Lipid degradation</keyword>
<dbReference type="PANTHER" id="PTHR32176">
    <property type="entry name" value="XYLOSE ISOMERASE"/>
    <property type="match status" value="1"/>
</dbReference>
<dbReference type="PANTHER" id="PTHR32176:SF115">
    <property type="entry name" value="PATATIN-LIKE PROTEIN 3"/>
    <property type="match status" value="1"/>
</dbReference>
<comment type="similarity">
    <text evidence="1 5">Belongs to the patatin family.</text>
</comment>
<dbReference type="InterPro" id="IPR016035">
    <property type="entry name" value="Acyl_Trfase/lysoPLipase"/>
</dbReference>
<sequence>MEKTRSSSFQIQPPTYGELITILSIDGGGVRGIIPATILEFLESTLQDLDGEDARLADYFDVIAGTSTGGLVTAMLTAADENNRPLFAAKDIKPLYLQHCPEIFPQNNALKDFNNFFSFNCQGGVFGSIANIFRGPKYDGRYLHSIINEKLGETRLRSTLTNVVIPTFDIKNLQPTIFSSYELGNTDCPLNARLSDICIGSSAAPTYLPAHRFKNQDREFNLVEVVLLQIIRQMGYFGLVNSWGFHSIGVFMHASGDMVDFHLSVVFRALHSEENYLRIQDDTLTAAEASVDISTKENLEKLVHIGENLLKKPVTRVNLETGQAEEIKNCGPDATNEKALIKYGKTCKCTTLKC</sequence>
<protein>
    <recommendedName>
        <fullName evidence="5">Patatin</fullName>
        <ecNumber evidence="5">3.1.1.-</ecNumber>
    </recommendedName>
</protein>
<dbReference type="GO" id="GO:0047372">
    <property type="term" value="F:monoacylglycerol lipase activity"/>
    <property type="evidence" value="ECO:0007669"/>
    <property type="project" value="TreeGrafter"/>
</dbReference>
<dbReference type="InterPro" id="IPR002641">
    <property type="entry name" value="PNPLA_dom"/>
</dbReference>
<evidence type="ECO:0000313" key="7">
    <source>
        <dbReference type="EMBL" id="KAK9996772.1"/>
    </source>
</evidence>
<dbReference type="EC" id="3.1.1.-" evidence="5"/>
<evidence type="ECO:0000256" key="3">
    <source>
        <dbReference type="ARBA" id="ARBA00023098"/>
    </source>
</evidence>
<feature type="active site" description="Nucleophile" evidence="4">
    <location>
        <position position="67"/>
    </location>
</feature>
<name>A0AAW2CGX3_9ROSI</name>
<feature type="short sequence motif" description="GXSXG" evidence="4">
    <location>
        <begin position="65"/>
        <end position="69"/>
    </location>
</feature>
<evidence type="ECO:0000256" key="4">
    <source>
        <dbReference type="PROSITE-ProRule" id="PRU01161"/>
    </source>
</evidence>
<keyword evidence="8" id="KW-1185">Reference proteome</keyword>
<comment type="caution">
    <text evidence="4">Lacks conserved residue(s) required for the propagation of feature annotation.</text>
</comment>
<feature type="active site" description="Proton acceptor" evidence="4">
    <location>
        <position position="217"/>
    </location>
</feature>
<evidence type="ECO:0000256" key="5">
    <source>
        <dbReference type="RuleBase" id="RU361262"/>
    </source>
</evidence>
<accession>A0AAW2CGX3</accession>
<gene>
    <name evidence="7" type="ORF">SO802_021458</name>
</gene>
<dbReference type="AlphaFoldDB" id="A0AAW2CGX3"/>
<keyword evidence="3 4" id="KW-0443">Lipid metabolism</keyword>
<dbReference type="PROSITE" id="PS51635">
    <property type="entry name" value="PNPLA"/>
    <property type="match status" value="1"/>
</dbReference>
<organism evidence="7 8">
    <name type="scientific">Lithocarpus litseifolius</name>
    <dbReference type="NCBI Taxonomy" id="425828"/>
    <lineage>
        <taxon>Eukaryota</taxon>
        <taxon>Viridiplantae</taxon>
        <taxon>Streptophyta</taxon>
        <taxon>Embryophyta</taxon>
        <taxon>Tracheophyta</taxon>
        <taxon>Spermatophyta</taxon>
        <taxon>Magnoliopsida</taxon>
        <taxon>eudicotyledons</taxon>
        <taxon>Gunneridae</taxon>
        <taxon>Pentapetalae</taxon>
        <taxon>rosids</taxon>
        <taxon>fabids</taxon>
        <taxon>Fagales</taxon>
        <taxon>Fagaceae</taxon>
        <taxon>Lithocarpus</taxon>
    </lineage>
</organism>
<comment type="caution">
    <text evidence="7">The sequence shown here is derived from an EMBL/GenBank/DDBJ whole genome shotgun (WGS) entry which is preliminary data.</text>
</comment>
<reference evidence="7 8" key="1">
    <citation type="submission" date="2024-01" db="EMBL/GenBank/DDBJ databases">
        <title>A telomere-to-telomere, gap-free genome of sweet tea (Lithocarpus litseifolius).</title>
        <authorList>
            <person name="Zhou J."/>
        </authorList>
    </citation>
    <scope>NUCLEOTIDE SEQUENCE [LARGE SCALE GENOMIC DNA]</scope>
    <source>
        <strain evidence="7">Zhou-2022a</strain>
        <tissue evidence="7">Leaf</tissue>
    </source>
</reference>